<accession>A0A255HCJ2</accession>
<dbReference type="InterPro" id="IPR000801">
    <property type="entry name" value="Esterase-like"/>
</dbReference>
<sequence>MSLSSPRPASRATLARAVVAGTASLALGLTGVALGTSRADAAPRFGSSSGITVKSVKPISQRTVEVEVTTAAVAPHTTHSQAVRLRVTLPKSYDSSTGRRYPVLYLFHGQDGRYSDWTSGYNPAKNQLGGDLETITANQELIVVTPEGGRAGWYTDWVNQASGAQSWETFHVKQLIPFIDANLRTKAEKKHRGIAGLSMGGFGAAHYATRYPDRFNYLGTFSGGIDLEDQRIRGAVIGSSILQGFNPPDGSFGPVVWPMDGNWIRHNPVRNAGNLKGMTVSLYAGSKQELYEQGAGWSTHTFSGALTRAGVQHRWDMYGQPGQIGRYNCDGGHNFGCWNMALNKDLPRLMGAIA</sequence>
<dbReference type="Gene3D" id="3.40.50.1820">
    <property type="entry name" value="alpha/beta hydrolase"/>
    <property type="match status" value="1"/>
</dbReference>
<reference evidence="1 2" key="1">
    <citation type="submission" date="2017-07" db="EMBL/GenBank/DDBJ databases">
        <title>Draft whole genome sequences of clinical Proprionibacteriaceae strains.</title>
        <authorList>
            <person name="Bernier A.-M."/>
            <person name="Bernard K."/>
            <person name="Domingo M.-C."/>
        </authorList>
    </citation>
    <scope>NUCLEOTIDE SEQUENCE [LARGE SCALE GENOMIC DNA]</scope>
    <source>
        <strain evidence="1 2">NML 130396</strain>
    </source>
</reference>
<dbReference type="AlphaFoldDB" id="A0A255HCJ2"/>
<dbReference type="PANTHER" id="PTHR48098:SF1">
    <property type="entry name" value="DIACYLGLYCEROL ACYLTRANSFERASE_MYCOLYLTRANSFERASE AG85A"/>
    <property type="match status" value="1"/>
</dbReference>
<dbReference type="OrthoDB" id="4527292at2"/>
<dbReference type="EMBL" id="NMVQ01000001">
    <property type="protein sequence ID" value="OYO25162.1"/>
    <property type="molecule type" value="Genomic_DNA"/>
</dbReference>
<dbReference type="SUPFAM" id="SSF53474">
    <property type="entry name" value="alpha/beta-Hydrolases"/>
    <property type="match status" value="1"/>
</dbReference>
<evidence type="ECO:0000313" key="2">
    <source>
        <dbReference type="Proteomes" id="UP000216311"/>
    </source>
</evidence>
<dbReference type="InterPro" id="IPR029058">
    <property type="entry name" value="AB_hydrolase_fold"/>
</dbReference>
<dbReference type="Proteomes" id="UP000216311">
    <property type="component" value="Unassembled WGS sequence"/>
</dbReference>
<name>A0A255HCJ2_9ACTN</name>
<organism evidence="1 2">
    <name type="scientific">Enemella dayhoffiae</name>
    <dbReference type="NCBI Taxonomy" id="2016507"/>
    <lineage>
        <taxon>Bacteria</taxon>
        <taxon>Bacillati</taxon>
        <taxon>Actinomycetota</taxon>
        <taxon>Actinomycetes</taxon>
        <taxon>Propionibacteriales</taxon>
        <taxon>Propionibacteriaceae</taxon>
        <taxon>Enemella</taxon>
    </lineage>
</organism>
<gene>
    <name evidence="1" type="ORF">CGZ93_01520</name>
</gene>
<evidence type="ECO:0000313" key="1">
    <source>
        <dbReference type="EMBL" id="OYO25162.1"/>
    </source>
</evidence>
<dbReference type="InterPro" id="IPR050583">
    <property type="entry name" value="Mycobacterial_A85_antigen"/>
</dbReference>
<dbReference type="Pfam" id="PF00756">
    <property type="entry name" value="Esterase"/>
    <property type="match status" value="1"/>
</dbReference>
<dbReference type="PANTHER" id="PTHR48098">
    <property type="entry name" value="ENTEROCHELIN ESTERASE-RELATED"/>
    <property type="match status" value="1"/>
</dbReference>
<comment type="caution">
    <text evidence="1">The sequence shown here is derived from an EMBL/GenBank/DDBJ whole genome shotgun (WGS) entry which is preliminary data.</text>
</comment>
<dbReference type="GO" id="GO:0016747">
    <property type="term" value="F:acyltransferase activity, transferring groups other than amino-acyl groups"/>
    <property type="evidence" value="ECO:0007669"/>
    <property type="project" value="TreeGrafter"/>
</dbReference>
<protein>
    <submittedName>
        <fullName evidence="1">Esterase</fullName>
    </submittedName>
</protein>
<keyword evidence="2" id="KW-1185">Reference proteome</keyword>
<proteinExistence type="predicted"/>
<dbReference type="RefSeq" id="WP_094362370.1">
    <property type="nucleotide sequence ID" value="NZ_NMVQ01000001.1"/>
</dbReference>